<dbReference type="PANTHER" id="PTHR43248:SF29">
    <property type="entry name" value="TRIPEPTIDYL AMINOPEPTIDASE"/>
    <property type="match status" value="1"/>
</dbReference>
<dbReference type="PANTHER" id="PTHR43248">
    <property type="entry name" value="2-SUCCINYL-6-HYDROXY-2,4-CYCLOHEXADIENE-1-CARBOXYLATE SYNTHASE"/>
    <property type="match status" value="1"/>
</dbReference>
<proteinExistence type="inferred from homology"/>
<feature type="domain" description="AB hydrolase-1" evidence="5">
    <location>
        <begin position="100"/>
        <end position="283"/>
    </location>
</feature>
<evidence type="ECO:0000256" key="4">
    <source>
        <dbReference type="SAM" id="SignalP"/>
    </source>
</evidence>
<dbReference type="PROSITE" id="PS51257">
    <property type="entry name" value="PROKAR_LIPOPROTEIN"/>
    <property type="match status" value="1"/>
</dbReference>
<feature type="signal peptide" evidence="4">
    <location>
        <begin position="1"/>
        <end position="25"/>
    </location>
</feature>
<dbReference type="GO" id="GO:0016787">
    <property type="term" value="F:hydrolase activity"/>
    <property type="evidence" value="ECO:0007669"/>
    <property type="project" value="UniProtKB-KW"/>
</dbReference>
<evidence type="ECO:0000256" key="2">
    <source>
        <dbReference type="ARBA" id="ARBA00022729"/>
    </source>
</evidence>
<dbReference type="AlphaFoldDB" id="A0A2M9CGT3"/>
<dbReference type="InterPro" id="IPR000073">
    <property type="entry name" value="AB_hydrolase_1"/>
</dbReference>
<dbReference type="InterPro" id="IPR051601">
    <property type="entry name" value="Serine_prot/Carboxylest_S33"/>
</dbReference>
<feature type="domain" description="Peptidase S33 tripeptidyl aminopeptidase-like C-terminal" evidence="6">
    <location>
        <begin position="419"/>
        <end position="508"/>
    </location>
</feature>
<evidence type="ECO:0000313" key="8">
    <source>
        <dbReference type="Proteomes" id="UP000228758"/>
    </source>
</evidence>
<gene>
    <name evidence="7" type="ORF">CLV46_0674</name>
</gene>
<dbReference type="InterPro" id="IPR029058">
    <property type="entry name" value="AB_hydrolase_fold"/>
</dbReference>
<dbReference type="Proteomes" id="UP000228758">
    <property type="component" value="Unassembled WGS sequence"/>
</dbReference>
<dbReference type="Pfam" id="PF00561">
    <property type="entry name" value="Abhydrolase_1"/>
    <property type="match status" value="1"/>
</dbReference>
<keyword evidence="2 4" id="KW-0732">Signal</keyword>
<evidence type="ECO:0000259" key="6">
    <source>
        <dbReference type="Pfam" id="PF08386"/>
    </source>
</evidence>
<dbReference type="Gene3D" id="3.40.50.1820">
    <property type="entry name" value="alpha/beta hydrolase"/>
    <property type="match status" value="1"/>
</dbReference>
<evidence type="ECO:0000256" key="3">
    <source>
        <dbReference type="ARBA" id="ARBA00022801"/>
    </source>
</evidence>
<evidence type="ECO:0000256" key="1">
    <source>
        <dbReference type="ARBA" id="ARBA00010088"/>
    </source>
</evidence>
<dbReference type="OrthoDB" id="3252468at2"/>
<protein>
    <submittedName>
        <fullName evidence="7">Alpha/beta hydrolase family protein</fullName>
    </submittedName>
</protein>
<comment type="similarity">
    <text evidence="1">Belongs to the peptidase S33 family.</text>
</comment>
<feature type="chain" id="PRO_5014760660" evidence="4">
    <location>
        <begin position="26"/>
        <end position="510"/>
    </location>
</feature>
<dbReference type="RefSeq" id="WP_100363473.1">
    <property type="nucleotide sequence ID" value="NZ_PGFF01000001.1"/>
</dbReference>
<accession>A0A2M9CGT3</accession>
<name>A0A2M9CGT3_9MICO</name>
<sequence>MPSLRRGRLALAAMLLLALSGCSLVDTLTGVDRSTPTGERVEAQYERYFEQVLEWRPCGEGAQCATAIAPLDWDSPSADTDIELALSRHKATGGSPQGSLFFNPGGPGASGADYVRDAPAQVVSADVRADFDLIGWDPRGVGSSSSVTCYTDPQDFDEFLFGIPDAERGTPEFEAETEAAAIDFAQACAENSGPVLQFVDTVSTVRDLDLLRALVGDERLNYLGYSYGTEIGARYADRFPDKVGRLVLDGVSDPSQSLFDVVLSQTKGFDRALRAYLGSCTSADCPFTGRPDADIASIAELYARLDAQPLPNADGRLLDAAVLDTAIASALYDEQYWPILSTAFSEVLEGEASTAFMLADAYYGRENGRYLDRFYESFIAISCLDYPVERDPAVLAEQNAQLRAITPLVVGLSDRPDPLCGNWRFPPRPDVRPMSAPDAAPILVVGTAGDPATPYESAVSVAEQLESAVLVSYNGTDHIAYDEGDPCVNSVVDAYLLGGAVPDGDPRCGF</sequence>
<dbReference type="Pfam" id="PF08386">
    <property type="entry name" value="Abhydrolase_4"/>
    <property type="match status" value="1"/>
</dbReference>
<reference evidence="7 8" key="1">
    <citation type="submission" date="2017-11" db="EMBL/GenBank/DDBJ databases">
        <title>Genomic Encyclopedia of Archaeal and Bacterial Type Strains, Phase II (KMG-II): From Individual Species to Whole Genera.</title>
        <authorList>
            <person name="Goeker M."/>
        </authorList>
    </citation>
    <scope>NUCLEOTIDE SEQUENCE [LARGE SCALE GENOMIC DNA]</scope>
    <source>
        <strain evidence="7 8">DSM 27393</strain>
    </source>
</reference>
<keyword evidence="8" id="KW-1185">Reference proteome</keyword>
<evidence type="ECO:0000259" key="5">
    <source>
        <dbReference type="Pfam" id="PF00561"/>
    </source>
</evidence>
<evidence type="ECO:0000313" key="7">
    <source>
        <dbReference type="EMBL" id="PJJ71133.1"/>
    </source>
</evidence>
<comment type="caution">
    <text evidence="7">The sequence shown here is derived from an EMBL/GenBank/DDBJ whole genome shotgun (WGS) entry which is preliminary data.</text>
</comment>
<organism evidence="7 8">
    <name type="scientific">Diaminobutyricimonas aerilata</name>
    <dbReference type="NCBI Taxonomy" id="1162967"/>
    <lineage>
        <taxon>Bacteria</taxon>
        <taxon>Bacillati</taxon>
        <taxon>Actinomycetota</taxon>
        <taxon>Actinomycetes</taxon>
        <taxon>Micrococcales</taxon>
        <taxon>Microbacteriaceae</taxon>
        <taxon>Diaminobutyricimonas</taxon>
    </lineage>
</organism>
<dbReference type="EMBL" id="PGFF01000001">
    <property type="protein sequence ID" value="PJJ71133.1"/>
    <property type="molecule type" value="Genomic_DNA"/>
</dbReference>
<keyword evidence="3 7" id="KW-0378">Hydrolase</keyword>
<dbReference type="InterPro" id="IPR013595">
    <property type="entry name" value="Pept_S33_TAP-like_C"/>
</dbReference>
<dbReference type="SUPFAM" id="SSF53474">
    <property type="entry name" value="alpha/beta-Hydrolases"/>
    <property type="match status" value="1"/>
</dbReference>